<dbReference type="Gene3D" id="2.60.40.1730">
    <property type="entry name" value="tricorn interacting facor f3 domain"/>
    <property type="match status" value="1"/>
</dbReference>
<keyword evidence="6" id="KW-0336">GPI-anchor</keyword>
<feature type="domain" description="Peptidase M1 membrane alanine aminopeptidase" evidence="18">
    <location>
        <begin position="270"/>
        <end position="487"/>
    </location>
</feature>
<dbReference type="GO" id="GO:0006508">
    <property type="term" value="P:proteolysis"/>
    <property type="evidence" value="ECO:0007669"/>
    <property type="project" value="UniProtKB-KW"/>
</dbReference>
<feature type="domain" description="Aminopeptidase N-like N-terminal" evidence="20">
    <location>
        <begin position="52"/>
        <end position="235"/>
    </location>
</feature>
<dbReference type="PANTHER" id="PTHR11533">
    <property type="entry name" value="PROTEASE M1 ZINC METALLOPROTEASE"/>
    <property type="match status" value="1"/>
</dbReference>
<dbReference type="FunFam" id="2.60.40.1730:FF:000002">
    <property type="entry name" value="Aminopeptidase"/>
    <property type="match status" value="1"/>
</dbReference>
<name>A0A5E4MQK9_9HEMI</name>
<keyword evidence="4 17" id="KW-0031">Aminopeptidase</keyword>
<dbReference type="InterPro" id="IPR034016">
    <property type="entry name" value="M1_APN-typ"/>
</dbReference>
<keyword evidence="6" id="KW-0472">Membrane</keyword>
<keyword evidence="10 15" id="KW-0862">Zinc</keyword>
<proteinExistence type="inferred from homology"/>
<evidence type="ECO:0000256" key="12">
    <source>
        <dbReference type="ARBA" id="ARBA00023288"/>
    </source>
</evidence>
<dbReference type="InterPro" id="IPR042097">
    <property type="entry name" value="Aminopeptidase_N-like_N_sf"/>
</dbReference>
<evidence type="ECO:0000259" key="20">
    <source>
        <dbReference type="Pfam" id="PF17900"/>
    </source>
</evidence>
<dbReference type="PANTHER" id="PTHR11533:SF174">
    <property type="entry name" value="PUROMYCIN-SENSITIVE AMINOPEPTIDASE-RELATED"/>
    <property type="match status" value="1"/>
</dbReference>
<keyword evidence="22" id="KW-1185">Reference proteome</keyword>
<dbReference type="GO" id="GO:0005886">
    <property type="term" value="C:plasma membrane"/>
    <property type="evidence" value="ECO:0007669"/>
    <property type="project" value="UniProtKB-SubCell"/>
</dbReference>
<accession>A0A5E4MQK9</accession>
<keyword evidence="8 15" id="KW-0479">Metal-binding</keyword>
<dbReference type="GO" id="GO:0016285">
    <property type="term" value="F:alanyl aminopeptidase activity"/>
    <property type="evidence" value="ECO:0007669"/>
    <property type="project" value="UniProtKB-EC"/>
</dbReference>
<dbReference type="EC" id="3.4.11.-" evidence="17"/>
<keyword evidence="6" id="KW-0325">Glycoprotein</keyword>
<evidence type="ECO:0000256" key="4">
    <source>
        <dbReference type="ARBA" id="ARBA00022438"/>
    </source>
</evidence>
<comment type="cofactor">
    <cofactor evidence="15 17">
        <name>Zn(2+)</name>
        <dbReference type="ChEBI" id="CHEBI:29105"/>
    </cofactor>
    <text evidence="15 17">Binds 1 zinc ion per subunit.</text>
</comment>
<comment type="catalytic activity">
    <reaction evidence="13">
        <text>Release of an N-terminal amino acid, preferentially alanine, from a wide range of peptides, amides and arylamides.</text>
        <dbReference type="EC" id="3.4.11.14"/>
    </reaction>
</comment>
<keyword evidence="12" id="KW-0449">Lipoprotein</keyword>
<feature type="binding site" evidence="15">
    <location>
        <position position="346"/>
    </location>
    <ligand>
        <name>Zn(2+)</name>
        <dbReference type="ChEBI" id="CHEBI:29105"/>
        <note>catalytic</note>
    </ligand>
</feature>
<keyword evidence="5" id="KW-0963">Cytoplasm</keyword>
<evidence type="ECO:0000256" key="15">
    <source>
        <dbReference type="PIRSR" id="PIRSR634016-3"/>
    </source>
</evidence>
<dbReference type="InterPro" id="IPR024571">
    <property type="entry name" value="ERAP1-like_C_dom"/>
</dbReference>
<dbReference type="OrthoDB" id="275509at2759"/>
<dbReference type="GO" id="GO:0098552">
    <property type="term" value="C:side of membrane"/>
    <property type="evidence" value="ECO:0007669"/>
    <property type="project" value="UniProtKB-KW"/>
</dbReference>
<evidence type="ECO:0000256" key="10">
    <source>
        <dbReference type="ARBA" id="ARBA00022833"/>
    </source>
</evidence>
<evidence type="ECO:0000313" key="21">
    <source>
        <dbReference type="EMBL" id="VVC33738.1"/>
    </source>
</evidence>
<dbReference type="SUPFAM" id="SSF55486">
    <property type="entry name" value="Metalloproteases ('zincins'), catalytic domain"/>
    <property type="match status" value="1"/>
</dbReference>
<sequence length="909" mass="103126">MTRAKRTGPVFKFKFKQSAFKQCCRVFLIRSVTKANMSGEKKAFRRLPKSVKPILYDLYLKPDLEKFTFEGKETVSINILEPTKEIILHALDLKIEEVELKENDGSISKPSVTLSAEEETVTLGFDKELKIGEAFLKFVFIGELNNKMKGFYRSKYVSSSGEEKYSAVTQFEATDARRCFPCWDEPAIKAEFDIMLSVPQIRTALSNMPVVSDTTSENGDRLVKFQRTPIMSTYLVAVVVGEFDYVEDKDSDGVLVRVYTPVGKSEQGKFALEVAKCALPYYKDYFQVAYPLPKMDLIAIADFSSGAMENWGLVTYRESCLLVDPANTSAVRKQWIALVVGHELAHQWFGNLVTMEWWTHLWLNEGYASFVEFLCVEHLFPEYDIWTQFVTDTYIRALELDALNSSHPIEIPVGHPSEIDEIFDDISYNKGASVIRMLHNFIGDQDFRQGMHLYLTKHQYNNTFTEDLWAALEEASNKPVKAVMSTWTLQKGFPVITVEKETQNSDGSRVLSVSQTKFTANGLADDDGLLWMVPLTFSTSRNPGIVCHKDIMSEAQKDVVIPATVISPNEWIKVNPSTVGYYRTRYAPELLKKFVPSISLKTLPPLDRLGLLDDLFALVQAGLSSTDEVLRLMLAMTDEDNYSVWSSMSNVLGKLAILLSNVEGETEKLFKHYNRVLLKKISTKLGWTPQLNESHLETMLRGLVMSRLVSSADPDIISEAKIKFSNHLNGIETIVADLRSPVYKACLSTGDETTFNQLLQLYRGTDLHEEKDRICRAMGSSKNKDILKKVLDFAMSDEVRSQDTVFVIISVGGSKIGRDLAWQFIQDNWTNLFNQYQGGFLLTRLVKNTTENFASIEKAEEVENFFKTNGCIGAERTCLQACETIRLNASWLKRDHEKLNNFLKEFAQK</sequence>
<evidence type="ECO:0000256" key="14">
    <source>
        <dbReference type="PIRSR" id="PIRSR634016-1"/>
    </source>
</evidence>
<protein>
    <recommendedName>
        <fullName evidence="17">Aminopeptidase</fullName>
        <ecNumber evidence="17">3.4.11.-</ecNumber>
    </recommendedName>
</protein>
<dbReference type="InterPro" id="IPR001930">
    <property type="entry name" value="Peptidase_M1"/>
</dbReference>
<dbReference type="FunFam" id="1.25.50.20:FF:000002">
    <property type="entry name" value="Aminopeptidase"/>
    <property type="match status" value="1"/>
</dbReference>
<dbReference type="Pfam" id="PF11838">
    <property type="entry name" value="ERAP1_C"/>
    <property type="match status" value="1"/>
</dbReference>
<organism evidence="21 22">
    <name type="scientific">Cinara cedri</name>
    <dbReference type="NCBI Taxonomy" id="506608"/>
    <lineage>
        <taxon>Eukaryota</taxon>
        <taxon>Metazoa</taxon>
        <taxon>Ecdysozoa</taxon>
        <taxon>Arthropoda</taxon>
        <taxon>Hexapoda</taxon>
        <taxon>Insecta</taxon>
        <taxon>Pterygota</taxon>
        <taxon>Neoptera</taxon>
        <taxon>Paraneoptera</taxon>
        <taxon>Hemiptera</taxon>
        <taxon>Sternorrhyncha</taxon>
        <taxon>Aphidomorpha</taxon>
        <taxon>Aphidoidea</taxon>
        <taxon>Aphididae</taxon>
        <taxon>Lachninae</taxon>
        <taxon>Cinara</taxon>
    </lineage>
</organism>
<dbReference type="Gene3D" id="1.10.390.10">
    <property type="entry name" value="Neutral Protease Domain 2"/>
    <property type="match status" value="1"/>
</dbReference>
<evidence type="ECO:0000256" key="3">
    <source>
        <dbReference type="ARBA" id="ARBA00010136"/>
    </source>
</evidence>
<feature type="site" description="Transition state stabilizer" evidence="16">
    <location>
        <position position="428"/>
    </location>
</feature>
<evidence type="ECO:0000256" key="16">
    <source>
        <dbReference type="PIRSR" id="PIRSR634016-4"/>
    </source>
</evidence>
<evidence type="ECO:0000256" key="9">
    <source>
        <dbReference type="ARBA" id="ARBA00022801"/>
    </source>
</evidence>
<evidence type="ECO:0000256" key="1">
    <source>
        <dbReference type="ARBA" id="ARBA00004496"/>
    </source>
</evidence>
<feature type="binding site" evidence="15">
    <location>
        <position position="365"/>
    </location>
    <ligand>
        <name>Zn(2+)</name>
        <dbReference type="ChEBI" id="CHEBI:29105"/>
        <note>catalytic</note>
    </ligand>
</feature>
<dbReference type="FunFam" id="1.10.390.10:FF:000001">
    <property type="entry name" value="Aminopeptidase"/>
    <property type="match status" value="1"/>
</dbReference>
<keyword evidence="9 17" id="KW-0378">Hydrolase</keyword>
<evidence type="ECO:0000256" key="13">
    <source>
        <dbReference type="ARBA" id="ARBA00052895"/>
    </source>
</evidence>
<dbReference type="CDD" id="cd09601">
    <property type="entry name" value="M1_APN-Q_like"/>
    <property type="match status" value="1"/>
</dbReference>
<feature type="domain" description="ERAP1-like C-terminal" evidence="19">
    <location>
        <begin position="571"/>
        <end position="886"/>
    </location>
</feature>
<keyword evidence="7 17" id="KW-0645">Protease</keyword>
<dbReference type="GO" id="GO:0005615">
    <property type="term" value="C:extracellular space"/>
    <property type="evidence" value="ECO:0007669"/>
    <property type="project" value="TreeGrafter"/>
</dbReference>
<dbReference type="Gene3D" id="2.60.40.1910">
    <property type="match status" value="1"/>
</dbReference>
<dbReference type="GO" id="GO:0070006">
    <property type="term" value="F:metalloaminopeptidase activity"/>
    <property type="evidence" value="ECO:0007669"/>
    <property type="project" value="TreeGrafter"/>
</dbReference>
<feature type="active site" description="Proton acceptor" evidence="14">
    <location>
        <position position="343"/>
    </location>
</feature>
<evidence type="ECO:0000256" key="17">
    <source>
        <dbReference type="RuleBase" id="RU364040"/>
    </source>
</evidence>
<dbReference type="Pfam" id="PF01433">
    <property type="entry name" value="Peptidase_M1"/>
    <property type="match status" value="1"/>
</dbReference>
<dbReference type="InterPro" id="IPR014782">
    <property type="entry name" value="Peptidase_M1_dom"/>
</dbReference>
<evidence type="ECO:0000256" key="8">
    <source>
        <dbReference type="ARBA" id="ARBA00022723"/>
    </source>
</evidence>
<evidence type="ECO:0000256" key="2">
    <source>
        <dbReference type="ARBA" id="ARBA00004609"/>
    </source>
</evidence>
<evidence type="ECO:0000256" key="11">
    <source>
        <dbReference type="ARBA" id="ARBA00023049"/>
    </source>
</evidence>
<evidence type="ECO:0000259" key="19">
    <source>
        <dbReference type="Pfam" id="PF11838"/>
    </source>
</evidence>
<dbReference type="InterPro" id="IPR050344">
    <property type="entry name" value="Peptidase_M1_aminopeptidases"/>
</dbReference>
<evidence type="ECO:0000313" key="22">
    <source>
        <dbReference type="Proteomes" id="UP000325440"/>
    </source>
</evidence>
<dbReference type="AlphaFoldDB" id="A0A5E4MQK9"/>
<dbReference type="Gene3D" id="1.25.50.20">
    <property type="match status" value="1"/>
</dbReference>
<comment type="similarity">
    <text evidence="3 17">Belongs to the peptidase M1 family.</text>
</comment>
<comment type="subcellular location">
    <subcellularLocation>
        <location evidence="2">Cell membrane</location>
        <topology evidence="2">Lipid-anchor</topology>
        <topology evidence="2">GPI-anchor</topology>
    </subcellularLocation>
    <subcellularLocation>
        <location evidence="1">Cytoplasm</location>
    </subcellularLocation>
</comment>
<evidence type="ECO:0000256" key="6">
    <source>
        <dbReference type="ARBA" id="ARBA00022622"/>
    </source>
</evidence>
<dbReference type="EMBL" id="CABPRJ010000974">
    <property type="protein sequence ID" value="VVC33738.1"/>
    <property type="molecule type" value="Genomic_DNA"/>
</dbReference>
<dbReference type="InterPro" id="IPR027268">
    <property type="entry name" value="Peptidase_M4/M1_CTD_sf"/>
</dbReference>
<reference evidence="21 22" key="1">
    <citation type="submission" date="2019-08" db="EMBL/GenBank/DDBJ databases">
        <authorList>
            <person name="Alioto T."/>
            <person name="Alioto T."/>
            <person name="Gomez Garrido J."/>
        </authorList>
    </citation>
    <scope>NUCLEOTIDE SEQUENCE [LARGE SCALE GENOMIC DNA]</scope>
</reference>
<dbReference type="GO" id="GO:0005737">
    <property type="term" value="C:cytoplasm"/>
    <property type="evidence" value="ECO:0007669"/>
    <property type="project" value="UniProtKB-SubCell"/>
</dbReference>
<dbReference type="Proteomes" id="UP000325440">
    <property type="component" value="Unassembled WGS sequence"/>
</dbReference>
<dbReference type="GO" id="GO:0008270">
    <property type="term" value="F:zinc ion binding"/>
    <property type="evidence" value="ECO:0007669"/>
    <property type="project" value="UniProtKB-UniRule"/>
</dbReference>
<evidence type="ECO:0000256" key="5">
    <source>
        <dbReference type="ARBA" id="ARBA00022490"/>
    </source>
</evidence>
<dbReference type="GO" id="GO:0043171">
    <property type="term" value="P:peptide catabolic process"/>
    <property type="evidence" value="ECO:0007669"/>
    <property type="project" value="TreeGrafter"/>
</dbReference>
<gene>
    <name evidence="21" type="ORF">CINCED_3A024849</name>
</gene>
<dbReference type="SUPFAM" id="SSF63737">
    <property type="entry name" value="Leukotriene A4 hydrolase N-terminal domain"/>
    <property type="match status" value="1"/>
</dbReference>
<feature type="binding site" evidence="15">
    <location>
        <position position="342"/>
    </location>
    <ligand>
        <name>Zn(2+)</name>
        <dbReference type="ChEBI" id="CHEBI:29105"/>
        <note>catalytic</note>
    </ligand>
</feature>
<dbReference type="FunFam" id="2.60.40.1910:FF:000002">
    <property type="entry name" value="Aminopeptidase"/>
    <property type="match status" value="1"/>
</dbReference>
<dbReference type="InterPro" id="IPR045357">
    <property type="entry name" value="Aminopeptidase_N-like_N"/>
</dbReference>
<evidence type="ECO:0000256" key="7">
    <source>
        <dbReference type="ARBA" id="ARBA00022670"/>
    </source>
</evidence>
<evidence type="ECO:0000259" key="18">
    <source>
        <dbReference type="Pfam" id="PF01433"/>
    </source>
</evidence>
<dbReference type="Pfam" id="PF17900">
    <property type="entry name" value="Peptidase_M1_N"/>
    <property type="match status" value="1"/>
</dbReference>
<dbReference type="GO" id="GO:0042277">
    <property type="term" value="F:peptide binding"/>
    <property type="evidence" value="ECO:0007669"/>
    <property type="project" value="TreeGrafter"/>
</dbReference>
<dbReference type="PRINTS" id="PR00756">
    <property type="entry name" value="ALADIPTASE"/>
</dbReference>
<keyword evidence="11 17" id="KW-0482">Metalloprotease</keyword>